<keyword evidence="3" id="KW-1185">Reference proteome</keyword>
<dbReference type="RefSeq" id="WP_038050301.1">
    <property type="nucleotide sequence ID" value="NZ_JMFG01000035.1"/>
</dbReference>
<keyword evidence="1" id="KW-0812">Transmembrane</keyword>
<name>A0A062XY40_9BACT</name>
<evidence type="ECO:0000256" key="1">
    <source>
        <dbReference type="SAM" id="Phobius"/>
    </source>
</evidence>
<proteinExistence type="predicted"/>
<accession>A0A062XY40</accession>
<dbReference type="EMBL" id="JMFG01000035">
    <property type="protein sequence ID" value="KDA53046.1"/>
    <property type="molecule type" value="Genomic_DNA"/>
</dbReference>
<organism evidence="2 3">
    <name type="scientific">Thermoanaerobaculum aquaticum</name>
    <dbReference type="NCBI Taxonomy" id="1312852"/>
    <lineage>
        <taxon>Bacteria</taxon>
        <taxon>Pseudomonadati</taxon>
        <taxon>Acidobacteriota</taxon>
        <taxon>Thermoanaerobaculia</taxon>
        <taxon>Thermoanaerobaculales</taxon>
        <taxon>Thermoanaerobaculaceae</taxon>
        <taxon>Thermoanaerobaculum</taxon>
    </lineage>
</organism>
<keyword evidence="1" id="KW-1133">Transmembrane helix</keyword>
<protein>
    <submittedName>
        <fullName evidence="2">Uncharacterized protein</fullName>
    </submittedName>
</protein>
<evidence type="ECO:0000313" key="2">
    <source>
        <dbReference type="EMBL" id="KDA53046.1"/>
    </source>
</evidence>
<dbReference type="AlphaFoldDB" id="A0A062XY40"/>
<keyword evidence="1" id="KW-0472">Membrane</keyword>
<feature type="transmembrane region" description="Helical" evidence="1">
    <location>
        <begin position="7"/>
        <end position="26"/>
    </location>
</feature>
<sequence>MTRSLRWIATVLLVLLVGAVVCWWIWSSWQLSKARRAWLEAYPQLAGEMSRRLASPANETALKLEREAALLGLNWAPKSSPRFSELAKSIPEEAEKQFSAVRPALSKWVEKQLGASRGDEGVAPQEVAAFLQSHQDHIATLRHLLLNDPAPHWEEDLSAGWAAPVPNLLTSLAVVRILAADVLWNIQQNNQTVAQQDLLAVRRLAQTLIDRSELISVLVGMHMTRLVVTGIRQLANPDTSWLDWLEGLDVAPKLERSFVSEAYLFAFRCPPFPEEERKSFFDPWQKSRCAQGSQLFLAFARIAREKPCLGGSQAEEPLRAPGWMENPESTWFVPNLRSALTRLQALHVHASLTREVLLARLGRKRPAAGTITFDRGPCRGLPLEVTQAGSSWSWRWTGKEPELPEAWLPLAATLR</sequence>
<gene>
    <name evidence="2" type="ORF">EG19_07995</name>
</gene>
<reference evidence="2 3" key="1">
    <citation type="submission" date="2014-04" db="EMBL/GenBank/DDBJ databases">
        <title>The Genome Sequence of Thermoanaerobaculum aquaticum MP-01, The First Cultivated Group 23 Acidobacterium.</title>
        <authorList>
            <person name="Stamps B.W."/>
            <person name="Losey N.A."/>
            <person name="Lawson P.A."/>
            <person name="Stevenson B.S."/>
        </authorList>
    </citation>
    <scope>NUCLEOTIDE SEQUENCE [LARGE SCALE GENOMIC DNA]</scope>
    <source>
        <strain evidence="2 3">MP-01</strain>
    </source>
</reference>
<comment type="caution">
    <text evidence="2">The sequence shown here is derived from an EMBL/GenBank/DDBJ whole genome shotgun (WGS) entry which is preliminary data.</text>
</comment>
<dbReference type="Proteomes" id="UP000027284">
    <property type="component" value="Unassembled WGS sequence"/>
</dbReference>
<evidence type="ECO:0000313" key="3">
    <source>
        <dbReference type="Proteomes" id="UP000027284"/>
    </source>
</evidence>